<proteinExistence type="inferred from homology"/>
<dbReference type="AlphaFoldDB" id="A0AAV2IBG7"/>
<gene>
    <name evidence="3" type="ORF">GSLYS_00017015001</name>
</gene>
<dbReference type="InterPro" id="IPR050135">
    <property type="entry name" value="dGTPase-like"/>
</dbReference>
<dbReference type="GO" id="GO:0008832">
    <property type="term" value="F:dGTPase activity"/>
    <property type="evidence" value="ECO:0007669"/>
    <property type="project" value="TreeGrafter"/>
</dbReference>
<dbReference type="GO" id="GO:0006203">
    <property type="term" value="P:dGTP catabolic process"/>
    <property type="evidence" value="ECO:0007669"/>
    <property type="project" value="TreeGrafter"/>
</dbReference>
<dbReference type="PANTHER" id="PTHR11373:SF4">
    <property type="entry name" value="DEOXYNUCLEOSIDE TRIPHOSPHATE TRIPHOSPHOHYDROLASE SAMHD1"/>
    <property type="match status" value="1"/>
</dbReference>
<comment type="caution">
    <text evidence="3">The sequence shown here is derived from an EMBL/GenBank/DDBJ whole genome shotgun (WGS) entry which is preliminary data.</text>
</comment>
<dbReference type="Proteomes" id="UP001497497">
    <property type="component" value="Unassembled WGS sequence"/>
</dbReference>
<evidence type="ECO:0000313" key="3">
    <source>
        <dbReference type="EMBL" id="CAL1543481.1"/>
    </source>
</evidence>
<name>A0AAV2IBG7_LYMST</name>
<dbReference type="CDD" id="cd00077">
    <property type="entry name" value="HDc"/>
    <property type="match status" value="1"/>
</dbReference>
<dbReference type="PANTHER" id="PTHR11373">
    <property type="entry name" value="DEOXYNUCLEOSIDE TRIPHOSPHATE TRIPHOSPHOHYDROLASE"/>
    <property type="match status" value="1"/>
</dbReference>
<reference evidence="3 4" key="1">
    <citation type="submission" date="2024-04" db="EMBL/GenBank/DDBJ databases">
        <authorList>
            <consortium name="Genoscope - CEA"/>
            <person name="William W."/>
        </authorList>
    </citation>
    <scope>NUCLEOTIDE SEQUENCE [LARGE SCALE GENOMIC DNA]</scope>
</reference>
<evidence type="ECO:0000259" key="2">
    <source>
        <dbReference type="Pfam" id="PF01966"/>
    </source>
</evidence>
<sequence>MAEDQAPEDTGNWTDIRLKHFVDHLEATQVVTGTVIKIIKDQKEKTDQIKHVLPMLTMDELLKGGVQSNSECYQLFKILDQLESGELEIPAKNGKNKAPKIEEDGKQTKKRKRPMVFKIFNDPIHGNMQLHPVCQKIVDTPQFQRLRFIKQIGMVYFVFPGAAHNRFEHSLGVCHLAGQFARTLQQSHPYLGITDTDILCVEIAGLCQDLGRGPFSRIYMKHFLPAVDASKKYHKPSAKMFEHLLEENEDVRTCLQDYGISDVDLLFVKEQISATAPTGSTAWPYRGRPAHKSYLYEIVNNKRNGIDVYKWDYMARDCHHFGIKNNFDHERYMKFARVIEVDGEMQICMRDKEIGNMYNMFYTHYTLDKRAYKHKVSSGMEIMVVQALVKANEHVKYQGKDNKMCSLAECYEDMTAYTLLTDNVLFKILDTPVDANNPAKDLVDAQDIVRRIFKRKPYTCVHESLPKDPKHRKNLKESDIQEAIQKNLDQSIHTDKSEIIVKLVTMDFGMKEENPVERLKVYAKHNPYNGGHLKMSDASVIGVPQNFSEFVVRVYSTDRDEVKCENIRIAAKKYFEVLFKEKST</sequence>
<evidence type="ECO:0000256" key="1">
    <source>
        <dbReference type="ARBA" id="ARBA00005776"/>
    </source>
</evidence>
<dbReference type="InterPro" id="IPR006674">
    <property type="entry name" value="HD_domain"/>
</dbReference>
<evidence type="ECO:0000313" key="4">
    <source>
        <dbReference type="Proteomes" id="UP001497497"/>
    </source>
</evidence>
<comment type="similarity">
    <text evidence="1">Belongs to the SAMHD1 family.</text>
</comment>
<accession>A0AAV2IBG7</accession>
<dbReference type="SUPFAM" id="SSF109604">
    <property type="entry name" value="HD-domain/PDEase-like"/>
    <property type="match status" value="1"/>
</dbReference>
<dbReference type="InterPro" id="IPR003607">
    <property type="entry name" value="HD/PDEase_dom"/>
</dbReference>
<dbReference type="Pfam" id="PF01966">
    <property type="entry name" value="HD"/>
    <property type="match status" value="1"/>
</dbReference>
<dbReference type="Gene3D" id="3.30.70.2760">
    <property type="match status" value="1"/>
</dbReference>
<dbReference type="EMBL" id="CAXITT010000551">
    <property type="protein sequence ID" value="CAL1543481.1"/>
    <property type="molecule type" value="Genomic_DNA"/>
</dbReference>
<keyword evidence="4" id="KW-1185">Reference proteome</keyword>
<feature type="domain" description="HD" evidence="2">
    <location>
        <begin position="166"/>
        <end position="246"/>
    </location>
</feature>
<organism evidence="3 4">
    <name type="scientific">Lymnaea stagnalis</name>
    <name type="common">Great pond snail</name>
    <name type="synonym">Helix stagnalis</name>
    <dbReference type="NCBI Taxonomy" id="6523"/>
    <lineage>
        <taxon>Eukaryota</taxon>
        <taxon>Metazoa</taxon>
        <taxon>Spiralia</taxon>
        <taxon>Lophotrochozoa</taxon>
        <taxon>Mollusca</taxon>
        <taxon>Gastropoda</taxon>
        <taxon>Heterobranchia</taxon>
        <taxon>Euthyneura</taxon>
        <taxon>Panpulmonata</taxon>
        <taxon>Hygrophila</taxon>
        <taxon>Lymnaeoidea</taxon>
        <taxon>Lymnaeidae</taxon>
        <taxon>Lymnaea</taxon>
    </lineage>
</organism>
<protein>
    <recommendedName>
        <fullName evidence="2">HD domain-containing protein</fullName>
    </recommendedName>
</protein>
<dbReference type="Gene3D" id="1.10.3210.10">
    <property type="entry name" value="Hypothetical protein af1432"/>
    <property type="match status" value="1"/>
</dbReference>
<dbReference type="GO" id="GO:0005634">
    <property type="term" value="C:nucleus"/>
    <property type="evidence" value="ECO:0007669"/>
    <property type="project" value="TreeGrafter"/>
</dbReference>